<sequence>MDERVSPSGRLKYMYQRISMSLALVVLEWLLMFMLFFDASFSYLITKFARLCGLPIPCLLCSRLDHVIGKEKKGFYWDLICHNHKLEISSRVYCHVHDKLVDVQELCENCLFSCATVNKSNAETYRVLVGKLGTNPPTGIKEILVDSNCRYNFSKTKICSCCQKQWISGGITQNKLHTAPFSPGANASEHNEPLLVNTEHHMDEMKKTIDESAMSCRTSCLKNISCDPLSHVEYSKAEITSDGASEIPHYDDRALIHETDSLIVSETVCCVDNDLSARHLVSPSKPSDLDSDALLVNHGLKEFKPQDVNHKFDLPIPSDLITFDEVPPSNVAKLHKTASDELISVHEVSSSNYTSAPVKVSGEPLMIPEADEHDQENAPESEVNAKVESEPLAETEARLGEISTLTNTGSIMPSNLDLGDAYKLAVGNTRRQLSGKLLEQISMKDSTKLSEDLKMLLSQMSAARSLELPLYDISPRVSGNFDDIRSTDSSLGTGMHLLQKRISLERNESGLSIDGSIVGDIEGESVVDRLKRQVEHDRKLLGALYKELEEERNASAVATNQAMAMITRLQEEKSALHMEALQCLRMMEEQAEYDVEALQKANDLIADKEKEIKDLEAAVELYREKLGNESLVHFVTEPYSDIKTEDLGVENTQLA</sequence>
<keyword evidence="5" id="KW-0175">Coiled coil</keyword>
<keyword evidence="2 6" id="KW-0812">Transmembrane</keyword>
<dbReference type="Proteomes" id="UP000077755">
    <property type="component" value="Chromosome 2"/>
</dbReference>
<feature type="coiled-coil region" evidence="5">
    <location>
        <begin position="598"/>
        <end position="625"/>
    </location>
</feature>
<evidence type="ECO:0000256" key="1">
    <source>
        <dbReference type="ARBA" id="ARBA00004167"/>
    </source>
</evidence>
<dbReference type="GO" id="GO:0080115">
    <property type="term" value="F:myosin XI tail binding"/>
    <property type="evidence" value="ECO:0007669"/>
    <property type="project" value="UniProtKB-ARBA"/>
</dbReference>
<evidence type="ECO:0000256" key="2">
    <source>
        <dbReference type="ARBA" id="ARBA00022692"/>
    </source>
</evidence>
<comment type="subcellular location">
    <subcellularLocation>
        <location evidence="1">Membrane</location>
        <topology evidence="1">Single-pass membrane protein</topology>
    </subcellularLocation>
</comment>
<gene>
    <name evidence="8" type="ORF">DCAR_0207473</name>
</gene>
<keyword evidence="9" id="KW-1185">Reference proteome</keyword>
<dbReference type="KEGG" id="dcr:108192547"/>
<evidence type="ECO:0000256" key="5">
    <source>
        <dbReference type="SAM" id="Coils"/>
    </source>
</evidence>
<feature type="transmembrane region" description="Helical" evidence="6">
    <location>
        <begin position="21"/>
        <end position="45"/>
    </location>
</feature>
<evidence type="ECO:0000313" key="9">
    <source>
        <dbReference type="Proteomes" id="UP000077755"/>
    </source>
</evidence>
<dbReference type="Pfam" id="PF04576">
    <property type="entry name" value="Zein-binding"/>
    <property type="match status" value="1"/>
</dbReference>
<dbReference type="InterPro" id="IPR039306">
    <property type="entry name" value="MYOB"/>
</dbReference>
<accession>A0AAF0WFK9</accession>
<feature type="domain" description="GTD-binding" evidence="7">
    <location>
        <begin position="525"/>
        <end position="623"/>
    </location>
</feature>
<dbReference type="EMBL" id="CP093344">
    <property type="protein sequence ID" value="WOG88239.1"/>
    <property type="molecule type" value="Genomic_DNA"/>
</dbReference>
<dbReference type="InterPro" id="IPR007656">
    <property type="entry name" value="GTD-bd"/>
</dbReference>
<dbReference type="PANTHER" id="PTHR31448">
    <property type="entry name" value="MYOSIN-BINDING PROTEIN 2"/>
    <property type="match status" value="1"/>
</dbReference>
<evidence type="ECO:0000256" key="6">
    <source>
        <dbReference type="SAM" id="Phobius"/>
    </source>
</evidence>
<dbReference type="PROSITE" id="PS51775">
    <property type="entry name" value="GTD_BINDING"/>
    <property type="match status" value="1"/>
</dbReference>
<dbReference type="PANTHER" id="PTHR31448:SF32">
    <property type="entry name" value="MYOSIN-BINDING PROTEIN 1"/>
    <property type="match status" value="1"/>
</dbReference>
<reference evidence="8" key="1">
    <citation type="journal article" date="2016" name="Nat. Genet.">
        <title>A high-quality carrot genome assembly provides new insights into carotenoid accumulation and asterid genome evolution.</title>
        <authorList>
            <person name="Iorizzo M."/>
            <person name="Ellison S."/>
            <person name="Senalik D."/>
            <person name="Zeng P."/>
            <person name="Satapoomin P."/>
            <person name="Huang J."/>
            <person name="Bowman M."/>
            <person name="Iovene M."/>
            <person name="Sanseverino W."/>
            <person name="Cavagnaro P."/>
            <person name="Yildiz M."/>
            <person name="Macko-Podgorni A."/>
            <person name="Moranska E."/>
            <person name="Grzebelus E."/>
            <person name="Grzebelus D."/>
            <person name="Ashrafi H."/>
            <person name="Zheng Z."/>
            <person name="Cheng S."/>
            <person name="Spooner D."/>
            <person name="Van Deynze A."/>
            <person name="Simon P."/>
        </authorList>
    </citation>
    <scope>NUCLEOTIDE SEQUENCE</scope>
    <source>
        <tissue evidence="8">Leaf</tissue>
    </source>
</reference>
<keyword evidence="4 6" id="KW-0472">Membrane</keyword>
<protein>
    <recommendedName>
        <fullName evidence="7">GTD-binding domain-containing protein</fullName>
    </recommendedName>
</protein>
<evidence type="ECO:0000313" key="8">
    <source>
        <dbReference type="EMBL" id="WOG88239.1"/>
    </source>
</evidence>
<evidence type="ECO:0000256" key="3">
    <source>
        <dbReference type="ARBA" id="ARBA00022989"/>
    </source>
</evidence>
<dbReference type="AlphaFoldDB" id="A0AAF0WFK9"/>
<evidence type="ECO:0000256" key="4">
    <source>
        <dbReference type="ARBA" id="ARBA00023136"/>
    </source>
</evidence>
<keyword evidence="3 6" id="KW-1133">Transmembrane helix</keyword>
<dbReference type="GO" id="GO:0016020">
    <property type="term" value="C:membrane"/>
    <property type="evidence" value="ECO:0007669"/>
    <property type="project" value="UniProtKB-SubCell"/>
</dbReference>
<organism evidence="8 9">
    <name type="scientific">Daucus carota subsp. sativus</name>
    <name type="common">Carrot</name>
    <dbReference type="NCBI Taxonomy" id="79200"/>
    <lineage>
        <taxon>Eukaryota</taxon>
        <taxon>Viridiplantae</taxon>
        <taxon>Streptophyta</taxon>
        <taxon>Embryophyta</taxon>
        <taxon>Tracheophyta</taxon>
        <taxon>Spermatophyta</taxon>
        <taxon>Magnoliopsida</taxon>
        <taxon>eudicotyledons</taxon>
        <taxon>Gunneridae</taxon>
        <taxon>Pentapetalae</taxon>
        <taxon>asterids</taxon>
        <taxon>campanulids</taxon>
        <taxon>Apiales</taxon>
        <taxon>Apiaceae</taxon>
        <taxon>Apioideae</taxon>
        <taxon>Scandiceae</taxon>
        <taxon>Daucinae</taxon>
        <taxon>Daucus</taxon>
        <taxon>Daucus sect. Daucus</taxon>
    </lineage>
</organism>
<evidence type="ECO:0000259" key="7">
    <source>
        <dbReference type="PROSITE" id="PS51775"/>
    </source>
</evidence>
<reference evidence="8" key="2">
    <citation type="submission" date="2022-03" db="EMBL/GenBank/DDBJ databases">
        <title>Draft title - Genomic analysis of global carrot germplasm unveils the trajectory of domestication and the origin of high carotenoid orange carrot.</title>
        <authorList>
            <person name="Iorizzo M."/>
            <person name="Ellison S."/>
            <person name="Senalik D."/>
            <person name="Macko-Podgorni A."/>
            <person name="Grzebelus D."/>
            <person name="Bostan H."/>
            <person name="Rolling W."/>
            <person name="Curaba J."/>
            <person name="Simon P."/>
        </authorList>
    </citation>
    <scope>NUCLEOTIDE SEQUENCE</scope>
    <source>
        <tissue evidence="8">Leaf</tissue>
    </source>
</reference>
<proteinExistence type="predicted"/>
<name>A0AAF0WFK9_DAUCS</name>